<organism evidence="5 6">
    <name type="scientific">Shinella pollutisoli</name>
    <dbReference type="NCBI Taxonomy" id="2250594"/>
    <lineage>
        <taxon>Bacteria</taxon>
        <taxon>Pseudomonadati</taxon>
        <taxon>Pseudomonadota</taxon>
        <taxon>Alphaproteobacteria</taxon>
        <taxon>Hyphomicrobiales</taxon>
        <taxon>Rhizobiaceae</taxon>
        <taxon>Shinella</taxon>
    </lineage>
</organism>
<dbReference type="SUPFAM" id="SSF55931">
    <property type="entry name" value="Glutamine synthetase/guanido kinase"/>
    <property type="match status" value="1"/>
</dbReference>
<evidence type="ECO:0000313" key="6">
    <source>
        <dbReference type="Proteomes" id="UP001595377"/>
    </source>
</evidence>
<dbReference type="Pfam" id="PF00120">
    <property type="entry name" value="Gln-synt_C"/>
    <property type="match status" value="1"/>
</dbReference>
<evidence type="ECO:0000259" key="4">
    <source>
        <dbReference type="PROSITE" id="PS51987"/>
    </source>
</evidence>
<evidence type="ECO:0000256" key="1">
    <source>
        <dbReference type="ARBA" id="ARBA00022598"/>
    </source>
</evidence>
<dbReference type="RefSeq" id="WP_257311342.1">
    <property type="nucleotide sequence ID" value="NZ_JANFDG010000001.1"/>
</dbReference>
<dbReference type="PANTHER" id="PTHR43785:SF12">
    <property type="entry name" value="TYPE-1 GLUTAMINE SYNTHETASE 2"/>
    <property type="match status" value="1"/>
</dbReference>
<comment type="similarity">
    <text evidence="2 3">Belongs to the glutamine synthetase family.</text>
</comment>
<feature type="domain" description="GS catalytic" evidence="4">
    <location>
        <begin position="110"/>
        <end position="450"/>
    </location>
</feature>
<evidence type="ECO:0000313" key="5">
    <source>
        <dbReference type="EMBL" id="MFC3073277.1"/>
    </source>
</evidence>
<name>A0ABV7DF10_9HYPH</name>
<dbReference type="SMART" id="SM01230">
    <property type="entry name" value="Gln-synt_C"/>
    <property type="match status" value="1"/>
</dbReference>
<evidence type="ECO:0000256" key="3">
    <source>
        <dbReference type="RuleBase" id="RU000384"/>
    </source>
</evidence>
<dbReference type="InterPro" id="IPR008146">
    <property type="entry name" value="Gln_synth_cat_dom"/>
</dbReference>
<dbReference type="InterPro" id="IPR014746">
    <property type="entry name" value="Gln_synth/guanido_kin_cat_dom"/>
</dbReference>
<comment type="caution">
    <text evidence="5">The sequence shown here is derived from an EMBL/GenBank/DDBJ whole genome shotgun (WGS) entry which is preliminary data.</text>
</comment>
<dbReference type="Proteomes" id="UP001595377">
    <property type="component" value="Unassembled WGS sequence"/>
</dbReference>
<proteinExistence type="inferred from homology"/>
<dbReference type="PANTHER" id="PTHR43785">
    <property type="entry name" value="GAMMA-GLUTAMYLPUTRESCINE SYNTHETASE"/>
    <property type="match status" value="1"/>
</dbReference>
<dbReference type="PROSITE" id="PS51987">
    <property type="entry name" value="GS_CATALYTIC"/>
    <property type="match status" value="1"/>
</dbReference>
<dbReference type="EMBL" id="JBHRSP010000015">
    <property type="protein sequence ID" value="MFC3073277.1"/>
    <property type="molecule type" value="Genomic_DNA"/>
</dbReference>
<accession>A0ABV7DF10</accession>
<reference evidence="6" key="1">
    <citation type="journal article" date="2019" name="Int. J. Syst. Evol. Microbiol.">
        <title>The Global Catalogue of Microorganisms (GCM) 10K type strain sequencing project: providing services to taxonomists for standard genome sequencing and annotation.</title>
        <authorList>
            <consortium name="The Broad Institute Genomics Platform"/>
            <consortium name="The Broad Institute Genome Sequencing Center for Infectious Disease"/>
            <person name="Wu L."/>
            <person name="Ma J."/>
        </authorList>
    </citation>
    <scope>NUCLEOTIDE SEQUENCE [LARGE SCALE GENOMIC DNA]</scope>
    <source>
        <strain evidence="6">KCTC 52677</strain>
    </source>
</reference>
<sequence length="450" mass="49940">MIKEKQSADDFRAALETIGAETVHIGLPDVEAELRHKSVSADKAVKLAQSGYAFCEVVHYWTIDEKQFVETAFPDRPAQLHADTLRKYPFEDRAAFCIADFTGAFGAKSPRNLLLTQLAEAGRLGFTVQSAFEFEFNLFDETRAEMKANGYRNPRHFAPENRTYSLQTAAVHAELIDGLRKTMAALDVPLDAIHSEMGPGFFEAPLTYTTGVRAADNAVLFKNFARAYFARKGLVAGFMAKVSQALPGNSGHMHLSLRDRDGRPAFADPDDPQGISETCRHFIGGVNRLMPELLLMCSHTVNAYKRLVPGTWAPVMPSWGVQNRTAALRVINDSPEATRVEFRVPSADSNPYTTLAMCLAAGLHGIRERIDPGPAAEGSVYDLPYVAEKALPRDLGEAVERFAASEAAHFLFGSDFVEMYAAIRRKEFQDYCGYLREISPWEIERYLGIV</sequence>
<dbReference type="Gene3D" id="3.30.590.10">
    <property type="entry name" value="Glutamine synthetase/guanido kinase, catalytic domain"/>
    <property type="match status" value="1"/>
</dbReference>
<evidence type="ECO:0000256" key="2">
    <source>
        <dbReference type="PROSITE-ProRule" id="PRU01331"/>
    </source>
</evidence>
<gene>
    <name evidence="5" type="ORF">ACFOHH_09205</name>
</gene>
<keyword evidence="1" id="KW-0436">Ligase</keyword>
<protein>
    <submittedName>
        <fullName evidence="5">Glutamine synthetase</fullName>
    </submittedName>
</protein>
<keyword evidence="6" id="KW-1185">Reference proteome</keyword>